<keyword evidence="1" id="KW-0732">Signal</keyword>
<keyword evidence="4" id="KW-1185">Reference proteome</keyword>
<feature type="domain" description="SLH" evidence="2">
    <location>
        <begin position="150"/>
        <end position="213"/>
    </location>
</feature>
<name>A0A9X1WQM5_9BACL</name>
<gene>
    <name evidence="3" type="ORF">MUG84_07305</name>
</gene>
<feature type="signal peptide" evidence="1">
    <location>
        <begin position="1"/>
        <end position="24"/>
    </location>
</feature>
<feature type="chain" id="PRO_5040836463" evidence="1">
    <location>
        <begin position="25"/>
        <end position="429"/>
    </location>
</feature>
<dbReference type="PROSITE" id="PS51272">
    <property type="entry name" value="SLH"/>
    <property type="match status" value="3"/>
</dbReference>
<dbReference type="InterPro" id="IPR051465">
    <property type="entry name" value="Cell_Envelope_Struct_Comp"/>
</dbReference>
<sequence length="429" mass="45483">MKKMFTSVLIAATVAVAAIPAAYADGGTNSFVDIENSYAKDAIQDLFNKGIVTGMDNKGHFSPKGTLTRAQFVTMMVKSLGLKADATTSSFTDVSGWSLPYVEAAYQAGIINGVGKDKFDPNAPVTREMSATILVKSLETKSDLDEQDADLTFKDAGKVSTWAAPFIGLAQKYKLVNGFPDGTFDPKGISNREMGAAMASNLLKAIDAVTNETPTAPVISNVSIKSSNEHPSLAKIGDTITLTFTTTEQVTKLSGFKINGSNPTSFKSEGSENNWTNTATYVLEETDPVGPVNFQINVKNAAGLYSITTEATSDGSSVTVLAAPVISDVTIVSSNEDPTKATVGDTVTLKFTTDQEVAKLSNFKINGGNPTSFTSTEQANHIWVNKATYVIDPSDPTGPMNFQINVKNLVGSYSITTEATTDKSAVTVY</sequence>
<dbReference type="Proteomes" id="UP001139347">
    <property type="component" value="Unassembled WGS sequence"/>
</dbReference>
<dbReference type="EMBL" id="JALIRP010000002">
    <property type="protein sequence ID" value="MCJ8011555.1"/>
    <property type="molecule type" value="Genomic_DNA"/>
</dbReference>
<dbReference type="RefSeq" id="WP_244722592.1">
    <property type="nucleotide sequence ID" value="NZ_JALIRP010000002.1"/>
</dbReference>
<dbReference type="Pfam" id="PF00395">
    <property type="entry name" value="SLH"/>
    <property type="match status" value="3"/>
</dbReference>
<comment type="caution">
    <text evidence="3">The sequence shown here is derived from an EMBL/GenBank/DDBJ whole genome shotgun (WGS) entry which is preliminary data.</text>
</comment>
<evidence type="ECO:0000259" key="2">
    <source>
        <dbReference type="PROSITE" id="PS51272"/>
    </source>
</evidence>
<dbReference type="AlphaFoldDB" id="A0A9X1WQM5"/>
<dbReference type="PANTHER" id="PTHR43308:SF5">
    <property type="entry name" value="S-LAYER PROTEIN _ PEPTIDOGLYCAN ENDO-BETA-N-ACETYLGLUCOSAMINIDASE"/>
    <property type="match status" value="1"/>
</dbReference>
<feature type="domain" description="SLH" evidence="2">
    <location>
        <begin position="93"/>
        <end position="148"/>
    </location>
</feature>
<accession>A0A9X1WQM5</accession>
<dbReference type="PANTHER" id="PTHR43308">
    <property type="entry name" value="OUTER MEMBRANE PROTEIN ALPHA-RELATED"/>
    <property type="match status" value="1"/>
</dbReference>
<evidence type="ECO:0000313" key="3">
    <source>
        <dbReference type="EMBL" id="MCJ8011555.1"/>
    </source>
</evidence>
<organism evidence="3 4">
    <name type="scientific">Paenibacillus mangrovi</name>
    <dbReference type="NCBI Taxonomy" id="2931978"/>
    <lineage>
        <taxon>Bacteria</taxon>
        <taxon>Bacillati</taxon>
        <taxon>Bacillota</taxon>
        <taxon>Bacilli</taxon>
        <taxon>Bacillales</taxon>
        <taxon>Paenibacillaceae</taxon>
        <taxon>Paenibacillus</taxon>
    </lineage>
</organism>
<proteinExistence type="predicted"/>
<feature type="domain" description="SLH" evidence="2">
    <location>
        <begin position="26"/>
        <end position="90"/>
    </location>
</feature>
<evidence type="ECO:0000256" key="1">
    <source>
        <dbReference type="SAM" id="SignalP"/>
    </source>
</evidence>
<reference evidence="3" key="1">
    <citation type="submission" date="2022-04" db="EMBL/GenBank/DDBJ databases">
        <title>Paenibacillus mangrovi sp. nov., a novel endophytic bacterium isolated from bark of Kandelia candel.</title>
        <authorList>
            <person name="Tuo L."/>
        </authorList>
    </citation>
    <scope>NUCLEOTIDE SEQUENCE</scope>
    <source>
        <strain evidence="3">KQZ6P-2</strain>
    </source>
</reference>
<evidence type="ECO:0000313" key="4">
    <source>
        <dbReference type="Proteomes" id="UP001139347"/>
    </source>
</evidence>
<protein>
    <submittedName>
        <fullName evidence="3">S-layer homology domain-containing protein</fullName>
    </submittedName>
</protein>
<dbReference type="InterPro" id="IPR001119">
    <property type="entry name" value="SLH_dom"/>
</dbReference>